<protein>
    <submittedName>
        <fullName evidence="2">Uncharacterized protein</fullName>
    </submittedName>
</protein>
<dbReference type="SUPFAM" id="SSF46894">
    <property type="entry name" value="C-terminal effector domain of the bipartite response regulators"/>
    <property type="match status" value="1"/>
</dbReference>
<dbReference type="AlphaFoldDB" id="I4Z0V0"/>
<dbReference type="HOGENOM" id="CLU_2538800_0_0_5"/>
<evidence type="ECO:0000313" key="3">
    <source>
        <dbReference type="Proteomes" id="UP000003947"/>
    </source>
</evidence>
<evidence type="ECO:0000313" key="2">
    <source>
        <dbReference type="EMBL" id="EIM29842.1"/>
    </source>
</evidence>
<dbReference type="OrthoDB" id="8020975at2"/>
<dbReference type="GO" id="GO:0006355">
    <property type="term" value="P:regulation of DNA-templated transcription"/>
    <property type="evidence" value="ECO:0007669"/>
    <property type="project" value="InterPro"/>
</dbReference>
<dbReference type="EMBL" id="JH660640">
    <property type="protein sequence ID" value="EIM29842.1"/>
    <property type="molecule type" value="Genomic_DNA"/>
</dbReference>
<dbReference type="InterPro" id="IPR016032">
    <property type="entry name" value="Sig_transdc_resp-reg_C-effctor"/>
</dbReference>
<dbReference type="PATRIC" id="fig|864069.3.peg.1287"/>
<proteinExistence type="predicted"/>
<dbReference type="Pfam" id="PF13384">
    <property type="entry name" value="HTH_23"/>
    <property type="match status" value="1"/>
</dbReference>
<keyword evidence="3" id="KW-1185">Reference proteome</keyword>
<dbReference type="RefSeq" id="WP_009489840.1">
    <property type="nucleotide sequence ID" value="NZ_CP141050.1"/>
</dbReference>
<name>I4Z0V0_9HYPH</name>
<accession>I4Z0V0</accession>
<feature type="region of interest" description="Disordered" evidence="1">
    <location>
        <begin position="1"/>
        <end position="25"/>
    </location>
</feature>
<gene>
    <name evidence="2" type="ORF">MicloDRAFT_00011620</name>
</gene>
<dbReference type="InterPro" id="IPR036388">
    <property type="entry name" value="WH-like_DNA-bd_sf"/>
</dbReference>
<dbReference type="Proteomes" id="UP000003947">
    <property type="component" value="Unassembled WGS sequence"/>
</dbReference>
<feature type="compositionally biased region" description="Basic residues" evidence="1">
    <location>
        <begin position="1"/>
        <end position="10"/>
    </location>
</feature>
<dbReference type="GO" id="GO:0003677">
    <property type="term" value="F:DNA binding"/>
    <property type="evidence" value="ECO:0007669"/>
    <property type="project" value="InterPro"/>
</dbReference>
<organism evidence="2 3">
    <name type="scientific">Microvirga lotononidis</name>
    <dbReference type="NCBI Taxonomy" id="864069"/>
    <lineage>
        <taxon>Bacteria</taxon>
        <taxon>Pseudomonadati</taxon>
        <taxon>Pseudomonadota</taxon>
        <taxon>Alphaproteobacteria</taxon>
        <taxon>Hyphomicrobiales</taxon>
        <taxon>Methylobacteriaceae</taxon>
        <taxon>Microvirga</taxon>
    </lineage>
</organism>
<dbReference type="Gene3D" id="1.10.10.10">
    <property type="entry name" value="Winged helix-like DNA-binding domain superfamily/Winged helix DNA-binding domain"/>
    <property type="match status" value="1"/>
</dbReference>
<dbReference type="STRING" id="864069.MicloDRAFT_00011620"/>
<reference evidence="2 3" key="1">
    <citation type="submission" date="2012-02" db="EMBL/GenBank/DDBJ databases">
        <title>Improved High-Quality Draft sequence of Microvirga sp. WSM3557.</title>
        <authorList>
            <consortium name="US DOE Joint Genome Institute"/>
            <person name="Lucas S."/>
            <person name="Han J."/>
            <person name="Lapidus A."/>
            <person name="Cheng J.-F."/>
            <person name="Goodwin L."/>
            <person name="Pitluck S."/>
            <person name="Peters L."/>
            <person name="Zhang X."/>
            <person name="Detter J.C."/>
            <person name="Han C."/>
            <person name="Tapia R."/>
            <person name="Land M."/>
            <person name="Hauser L."/>
            <person name="Kyrpides N."/>
            <person name="Ivanova N."/>
            <person name="Pagani I."/>
            <person name="Brau L."/>
            <person name="Yates R."/>
            <person name="O'Hara G."/>
            <person name="Rui T."/>
            <person name="Howieson J."/>
            <person name="Reeve W."/>
            <person name="Woyke T."/>
        </authorList>
    </citation>
    <scope>NUCLEOTIDE SEQUENCE [LARGE SCALE GENOMIC DNA]</scope>
    <source>
        <strain evidence="2 3">WSM3557</strain>
    </source>
</reference>
<sequence>MSRESKKRSLSYRVTTPEERARREAEIERRSSHIMALKARGLNYATIAVRLGLSASTVSRLAREYAQRAQNQAHVGLKPMSHL</sequence>
<feature type="compositionally biased region" description="Basic and acidic residues" evidence="1">
    <location>
        <begin position="16"/>
        <end position="25"/>
    </location>
</feature>
<evidence type="ECO:0000256" key="1">
    <source>
        <dbReference type="SAM" id="MobiDB-lite"/>
    </source>
</evidence>